<dbReference type="OrthoDB" id="9990904at2"/>
<proteinExistence type="predicted"/>
<name>W7CUD6_9LIST</name>
<evidence type="ECO:0000256" key="1">
    <source>
        <dbReference type="SAM" id="Phobius"/>
    </source>
</evidence>
<organism evidence="2 3">
    <name type="scientific">Brochothrix campestris FSL F6-1037</name>
    <dbReference type="NCBI Taxonomy" id="1265861"/>
    <lineage>
        <taxon>Bacteria</taxon>
        <taxon>Bacillati</taxon>
        <taxon>Bacillota</taxon>
        <taxon>Bacilli</taxon>
        <taxon>Bacillales</taxon>
        <taxon>Listeriaceae</taxon>
        <taxon>Brochothrix</taxon>
    </lineage>
</organism>
<dbReference type="STRING" id="1265861.BCAMP_05491"/>
<evidence type="ECO:0000313" key="3">
    <source>
        <dbReference type="Proteomes" id="UP000019243"/>
    </source>
</evidence>
<accession>W7CUD6</accession>
<protein>
    <submittedName>
        <fullName evidence="2">Uncharacterized protein</fullName>
    </submittedName>
</protein>
<comment type="caution">
    <text evidence="2">The sequence shown here is derived from an EMBL/GenBank/DDBJ whole genome shotgun (WGS) entry which is preliminary data.</text>
</comment>
<reference evidence="2 3" key="1">
    <citation type="submission" date="2012-12" db="EMBL/GenBank/DDBJ databases">
        <title>Novel taxa of Listeriaceae from agricultural environments in the United States.</title>
        <authorList>
            <person name="den Bakker H.C."/>
            <person name="Allred A."/>
            <person name="Warchocki S."/>
            <person name="Wright E.M."/>
            <person name="Burrell A."/>
            <person name="Nightingale K.K."/>
            <person name="Kephart D."/>
            <person name="Wiedmann M."/>
        </authorList>
    </citation>
    <scope>NUCLEOTIDE SEQUENCE [LARGE SCALE GENOMIC DNA]</scope>
    <source>
        <strain evidence="2 3">FSL F6-1037</strain>
    </source>
</reference>
<dbReference type="RefSeq" id="WP_035314171.1">
    <property type="nucleotide sequence ID" value="NZ_AODH01000020.1"/>
</dbReference>
<evidence type="ECO:0000313" key="2">
    <source>
        <dbReference type="EMBL" id="EUJ40280.1"/>
    </source>
</evidence>
<keyword evidence="3" id="KW-1185">Reference proteome</keyword>
<sequence>MVIIIWKRQRPHNGFAYVYALGILMMTASVAGGIASVAQLERQIDQSLKHYYEREIRVNLTNKSESTLLNRE</sequence>
<feature type="transmembrane region" description="Helical" evidence="1">
    <location>
        <begin position="16"/>
        <end position="40"/>
    </location>
</feature>
<dbReference type="AlphaFoldDB" id="W7CUD6"/>
<keyword evidence="1" id="KW-0812">Transmembrane</keyword>
<keyword evidence="1" id="KW-0472">Membrane</keyword>
<gene>
    <name evidence="2" type="ORF">BCAMP_05491</name>
</gene>
<dbReference type="Proteomes" id="UP000019243">
    <property type="component" value="Unassembled WGS sequence"/>
</dbReference>
<keyword evidence="1" id="KW-1133">Transmembrane helix</keyword>
<dbReference type="EMBL" id="AODH01000020">
    <property type="protein sequence ID" value="EUJ40280.1"/>
    <property type="molecule type" value="Genomic_DNA"/>
</dbReference>